<protein>
    <recommendedName>
        <fullName evidence="2">BSD domain-containing protein</fullName>
    </recommendedName>
</protein>
<dbReference type="Gene3D" id="1.10.3970.10">
    <property type="entry name" value="BSD domain"/>
    <property type="match status" value="1"/>
</dbReference>
<name>A0A9Q0G6T7_9ROSI</name>
<reference evidence="3" key="1">
    <citation type="submission" date="2022-02" db="EMBL/GenBank/DDBJ databases">
        <authorList>
            <person name="Henning P.M."/>
            <person name="McCubbin A.G."/>
            <person name="Shore J.S."/>
        </authorList>
    </citation>
    <scope>NUCLEOTIDE SEQUENCE</scope>
    <source>
        <strain evidence="3">F60SS</strain>
        <tissue evidence="3">Leaves</tissue>
    </source>
</reference>
<feature type="compositionally biased region" description="Basic and acidic residues" evidence="1">
    <location>
        <begin position="263"/>
        <end position="281"/>
    </location>
</feature>
<organism evidence="3 4">
    <name type="scientific">Turnera subulata</name>
    <dbReference type="NCBI Taxonomy" id="218843"/>
    <lineage>
        <taxon>Eukaryota</taxon>
        <taxon>Viridiplantae</taxon>
        <taxon>Streptophyta</taxon>
        <taxon>Embryophyta</taxon>
        <taxon>Tracheophyta</taxon>
        <taxon>Spermatophyta</taxon>
        <taxon>Magnoliopsida</taxon>
        <taxon>eudicotyledons</taxon>
        <taxon>Gunneridae</taxon>
        <taxon>Pentapetalae</taxon>
        <taxon>rosids</taxon>
        <taxon>fabids</taxon>
        <taxon>Malpighiales</taxon>
        <taxon>Passifloraceae</taxon>
        <taxon>Turnera</taxon>
    </lineage>
</organism>
<dbReference type="InterPro" id="IPR005607">
    <property type="entry name" value="BSD_dom"/>
</dbReference>
<dbReference type="SUPFAM" id="SSF140383">
    <property type="entry name" value="BSD domain-like"/>
    <property type="match status" value="1"/>
</dbReference>
<evidence type="ECO:0000313" key="3">
    <source>
        <dbReference type="EMBL" id="KAJ4842916.1"/>
    </source>
</evidence>
<dbReference type="InterPro" id="IPR051494">
    <property type="entry name" value="BSD_domain-containing"/>
</dbReference>
<dbReference type="InterPro" id="IPR035925">
    <property type="entry name" value="BSD_dom_sf"/>
</dbReference>
<feature type="compositionally biased region" description="Basic and acidic residues" evidence="1">
    <location>
        <begin position="289"/>
        <end position="305"/>
    </location>
</feature>
<feature type="compositionally biased region" description="Acidic residues" evidence="1">
    <location>
        <begin position="384"/>
        <end position="401"/>
    </location>
</feature>
<feature type="domain" description="BSD" evidence="2">
    <location>
        <begin position="187"/>
        <end position="229"/>
    </location>
</feature>
<dbReference type="PANTHER" id="PTHR16019">
    <property type="entry name" value="SYNAPSE-ASSOCIATED PROTEIN"/>
    <property type="match status" value="1"/>
</dbReference>
<dbReference type="Pfam" id="PF03909">
    <property type="entry name" value="BSD"/>
    <property type="match status" value="1"/>
</dbReference>
<evidence type="ECO:0000313" key="4">
    <source>
        <dbReference type="Proteomes" id="UP001141552"/>
    </source>
</evidence>
<gene>
    <name evidence="3" type="ORF">Tsubulata_023841</name>
</gene>
<dbReference type="PROSITE" id="PS50858">
    <property type="entry name" value="BSD"/>
    <property type="match status" value="1"/>
</dbReference>
<evidence type="ECO:0000259" key="2">
    <source>
        <dbReference type="PROSITE" id="PS50858"/>
    </source>
</evidence>
<reference evidence="3" key="2">
    <citation type="journal article" date="2023" name="Plants (Basel)">
        <title>Annotation of the Turnera subulata (Passifloraceae) Draft Genome Reveals the S-Locus Evolved after the Divergence of Turneroideae from Passifloroideae in a Stepwise Manner.</title>
        <authorList>
            <person name="Henning P.M."/>
            <person name="Roalson E.H."/>
            <person name="Mir W."/>
            <person name="McCubbin A.G."/>
            <person name="Shore J.S."/>
        </authorList>
    </citation>
    <scope>NUCLEOTIDE SEQUENCE</scope>
    <source>
        <strain evidence="3">F60SS</strain>
    </source>
</reference>
<dbReference type="EMBL" id="JAKUCV010002362">
    <property type="protein sequence ID" value="KAJ4842916.1"/>
    <property type="molecule type" value="Genomic_DNA"/>
</dbReference>
<comment type="caution">
    <text evidence="3">The sequence shown here is derived from an EMBL/GenBank/DDBJ whole genome shotgun (WGS) entry which is preliminary data.</text>
</comment>
<feature type="compositionally biased region" description="Low complexity" evidence="1">
    <location>
        <begin position="373"/>
        <end position="383"/>
    </location>
</feature>
<dbReference type="GO" id="GO:0005737">
    <property type="term" value="C:cytoplasm"/>
    <property type="evidence" value="ECO:0007669"/>
    <property type="project" value="TreeGrafter"/>
</dbReference>
<feature type="compositionally biased region" description="Basic and acidic residues" evidence="1">
    <location>
        <begin position="333"/>
        <end position="362"/>
    </location>
</feature>
<accession>A0A9Q0G6T7</accession>
<feature type="compositionally biased region" description="Acidic residues" evidence="1">
    <location>
        <begin position="246"/>
        <end position="262"/>
    </location>
</feature>
<dbReference type="AlphaFoldDB" id="A0A9Q0G6T7"/>
<dbReference type="Proteomes" id="UP001141552">
    <property type="component" value="Unassembled WGS sequence"/>
</dbReference>
<proteinExistence type="predicted"/>
<dbReference type="SMART" id="SM00751">
    <property type="entry name" value="BSD"/>
    <property type="match status" value="1"/>
</dbReference>
<sequence length="445" mass="48984">MDFFKSVFADEPERESRSPSTESEPDDQDPASSSEQQPNPEPTEAAPAGAWSFGGLIRTLTTKSESVIETYRRDLQEFGSGLKKEIEVAQGSLGNVSHAIDELGSSVLKGTAQIISHGKEAILAADQESDSSDNNAASTQRSLGSKQYSRFEAQVRVIQGDPATYCDEAEDVEDYRKWKSGFVVESREELERLLAENGAMESVYEKVVPGNVDEETFWCRYFYKVYKLKQAEEVRASLVKRAISSEDEDLSWDVDDDEGEDESKEKEKEKEKKEEEKEKEVVGSVDSSEESKQNVKNSESEEKGGSESGQIGDAKGEEEVKRVEESSCGNNAVDEKVGLEKNEGEGKVVSKLDGKVGGEGKGDNGGSSKDSEFSVVSSRSASPEVEEEEDLGWDEIEDLSSIDEKKVSHSGGSPNKVDLRKRLSAAEEEEDLSWDIEDDDEPVKS</sequence>
<keyword evidence="4" id="KW-1185">Reference proteome</keyword>
<feature type="region of interest" description="Disordered" evidence="1">
    <location>
        <begin position="246"/>
        <end position="445"/>
    </location>
</feature>
<evidence type="ECO:0000256" key="1">
    <source>
        <dbReference type="SAM" id="MobiDB-lite"/>
    </source>
</evidence>
<feature type="compositionally biased region" description="Acidic residues" evidence="1">
    <location>
        <begin position="426"/>
        <end position="445"/>
    </location>
</feature>
<feature type="region of interest" description="Disordered" evidence="1">
    <location>
        <begin position="1"/>
        <end position="52"/>
    </location>
</feature>
<dbReference type="OrthoDB" id="73788at2759"/>
<feature type="compositionally biased region" description="Basic and acidic residues" evidence="1">
    <location>
        <begin position="314"/>
        <end position="325"/>
    </location>
</feature>
<dbReference type="PANTHER" id="PTHR16019:SF5">
    <property type="entry name" value="BSD DOMAIN-CONTAINING PROTEIN 1"/>
    <property type="match status" value="1"/>
</dbReference>